<keyword evidence="3" id="KW-1185">Reference proteome</keyword>
<accession>F4X458</accession>
<proteinExistence type="predicted"/>
<evidence type="ECO:0000313" key="3">
    <source>
        <dbReference type="Proteomes" id="UP000007755"/>
    </source>
</evidence>
<sequence>MSGTEKGAARTSLASLGSQAEKQPWKEIILRALKSKDLRPRRPVQHAQTATCGIAADEKIFENRCCERDCRGEEWKKQDHEGETSVAVAAVKLPIRVRLGGLGGRKAHVMESGQLNDRRVEPCNIETNDKRMNYALPS</sequence>
<organism evidence="3">
    <name type="scientific">Acromyrmex echinatior</name>
    <name type="common">Panamanian leafcutter ant</name>
    <name type="synonym">Acromyrmex octospinosus echinatior</name>
    <dbReference type="NCBI Taxonomy" id="103372"/>
    <lineage>
        <taxon>Eukaryota</taxon>
        <taxon>Metazoa</taxon>
        <taxon>Ecdysozoa</taxon>
        <taxon>Arthropoda</taxon>
        <taxon>Hexapoda</taxon>
        <taxon>Insecta</taxon>
        <taxon>Pterygota</taxon>
        <taxon>Neoptera</taxon>
        <taxon>Endopterygota</taxon>
        <taxon>Hymenoptera</taxon>
        <taxon>Apocrita</taxon>
        <taxon>Aculeata</taxon>
        <taxon>Formicoidea</taxon>
        <taxon>Formicidae</taxon>
        <taxon>Myrmicinae</taxon>
        <taxon>Acromyrmex</taxon>
    </lineage>
</organism>
<feature type="compositionally biased region" description="Polar residues" evidence="1">
    <location>
        <begin position="12"/>
        <end position="21"/>
    </location>
</feature>
<evidence type="ECO:0000256" key="1">
    <source>
        <dbReference type="SAM" id="MobiDB-lite"/>
    </source>
</evidence>
<gene>
    <name evidence="2" type="ORF">G5I_13116</name>
</gene>
<dbReference type="InParanoid" id="F4X458"/>
<feature type="region of interest" description="Disordered" evidence="1">
    <location>
        <begin position="1"/>
        <end position="21"/>
    </location>
</feature>
<dbReference type="EMBL" id="GL888625">
    <property type="protein sequence ID" value="EGI58782.1"/>
    <property type="molecule type" value="Genomic_DNA"/>
</dbReference>
<protein>
    <submittedName>
        <fullName evidence="2">Uncharacterized protein</fullName>
    </submittedName>
</protein>
<reference evidence="2" key="1">
    <citation type="submission" date="2011-02" db="EMBL/GenBank/DDBJ databases">
        <title>The genome of the leaf-cutting ant Acromyrmex echinatior suggests key adaptations to social evolution and fungus farming.</title>
        <authorList>
            <person name="Nygaard S."/>
            <person name="Zhang G."/>
        </authorList>
    </citation>
    <scope>NUCLEOTIDE SEQUENCE</scope>
</reference>
<dbReference type="Proteomes" id="UP000007755">
    <property type="component" value="Unassembled WGS sequence"/>
</dbReference>
<dbReference type="AlphaFoldDB" id="F4X458"/>
<evidence type="ECO:0000313" key="2">
    <source>
        <dbReference type="EMBL" id="EGI58782.1"/>
    </source>
</evidence>
<name>F4X458_ACREC</name>